<gene>
    <name evidence="3" type="ORF">SAMN05444342_1646</name>
    <name evidence="2" type="ORF">ZOD2009_21587</name>
</gene>
<feature type="transmembrane region" description="Helical" evidence="1">
    <location>
        <begin position="97"/>
        <end position="123"/>
    </location>
</feature>
<dbReference type="Proteomes" id="UP000184203">
    <property type="component" value="Unassembled WGS sequence"/>
</dbReference>
<dbReference type="eggNOG" id="arCOG09118">
    <property type="taxonomic scope" value="Archaea"/>
</dbReference>
<keyword evidence="1" id="KW-0812">Transmembrane</keyword>
<dbReference type="STRING" id="797209.GCA_000376445_01376"/>
<dbReference type="EMBL" id="AEMG01000030">
    <property type="protein sequence ID" value="EFW89818.1"/>
    <property type="molecule type" value="Genomic_DNA"/>
</dbReference>
<keyword evidence="5" id="KW-1185">Reference proteome</keyword>
<dbReference type="PATRIC" id="fig|797209.4.peg.4235"/>
<reference evidence="2 4" key="1">
    <citation type="journal article" date="2014" name="ISME J.">
        <title>Trehalose/2-sulfotrehalose biosynthesis and glycine-betaine uptake are widely spread mechanisms for osmoadaptation in the Halobacteriales.</title>
        <authorList>
            <person name="Youssef N.H."/>
            <person name="Savage-Ashlock K.N."/>
            <person name="McCully A.L."/>
            <person name="Luedtke B."/>
            <person name="Shaw E.I."/>
            <person name="Hoff W.D."/>
            <person name="Elshahed M.S."/>
        </authorList>
    </citation>
    <scope>NUCLEOTIDE SEQUENCE [LARGE SCALE GENOMIC DNA]</scope>
    <source>
        <strain evidence="2 4">DX253</strain>
    </source>
</reference>
<keyword evidence="1" id="KW-1133">Transmembrane helix</keyword>
<dbReference type="RefSeq" id="WP_007983456.1">
    <property type="nucleotide sequence ID" value="NZ_AEMG01000030.1"/>
</dbReference>
<evidence type="ECO:0000313" key="2">
    <source>
        <dbReference type="EMBL" id="EFW89818.1"/>
    </source>
</evidence>
<sequence length="137" mass="14985">MYSREHFLIGAVASALLLVPLSSRFGTPLLAALFVYGVLLSVFIDLDHFVLTRVETGSWRHLRACLANPTDAFGDQDWVFEDVDSAELEHMRILSHVAIGGVLVGALVLLWPPVAVFTAVVLYCHVLADLLRDNGVA</sequence>
<dbReference type="AlphaFoldDB" id="E7QZS4"/>
<evidence type="ECO:0000313" key="3">
    <source>
        <dbReference type="EMBL" id="SHK55204.1"/>
    </source>
</evidence>
<evidence type="ECO:0000313" key="4">
    <source>
        <dbReference type="Proteomes" id="UP000003751"/>
    </source>
</evidence>
<name>E7QZS4_HALPU</name>
<organism evidence="2 4">
    <name type="scientific">Haladaptatus paucihalophilus DX253</name>
    <dbReference type="NCBI Taxonomy" id="797209"/>
    <lineage>
        <taxon>Archaea</taxon>
        <taxon>Methanobacteriati</taxon>
        <taxon>Methanobacteriota</taxon>
        <taxon>Stenosarchaea group</taxon>
        <taxon>Halobacteria</taxon>
        <taxon>Halobacteriales</taxon>
        <taxon>Haladaptataceae</taxon>
        <taxon>Haladaptatus</taxon>
    </lineage>
</organism>
<accession>E7QZS4</accession>
<evidence type="ECO:0000313" key="5">
    <source>
        <dbReference type="Proteomes" id="UP000184203"/>
    </source>
</evidence>
<evidence type="ECO:0008006" key="6">
    <source>
        <dbReference type="Google" id="ProtNLM"/>
    </source>
</evidence>
<keyword evidence="1" id="KW-0472">Membrane</keyword>
<reference evidence="5" key="2">
    <citation type="submission" date="2016-11" db="EMBL/GenBank/DDBJ databases">
        <authorList>
            <person name="Varghese N."/>
            <person name="Submissions S."/>
        </authorList>
    </citation>
    <scope>NUCLEOTIDE SEQUENCE [LARGE SCALE GENOMIC DNA]</scope>
    <source>
        <strain evidence="5">DX253</strain>
    </source>
</reference>
<dbReference type="OrthoDB" id="307593at2157"/>
<dbReference type="EMBL" id="FRAN01000002">
    <property type="protein sequence ID" value="SHK55204.1"/>
    <property type="molecule type" value="Genomic_DNA"/>
</dbReference>
<reference evidence="3" key="3">
    <citation type="submission" date="2016-11" db="EMBL/GenBank/DDBJ databases">
        <authorList>
            <person name="Jaros S."/>
            <person name="Januszkiewicz K."/>
            <person name="Wedrychowicz H."/>
        </authorList>
    </citation>
    <scope>NUCLEOTIDE SEQUENCE [LARGE SCALE GENOMIC DNA]</scope>
    <source>
        <strain evidence="3">DX253</strain>
    </source>
</reference>
<proteinExistence type="predicted"/>
<evidence type="ECO:0000256" key="1">
    <source>
        <dbReference type="SAM" id="Phobius"/>
    </source>
</evidence>
<protein>
    <recommendedName>
        <fullName evidence="6">LexA-binding, inner membrane-associated hydrolase</fullName>
    </recommendedName>
</protein>
<feature type="transmembrane region" description="Helical" evidence="1">
    <location>
        <begin position="33"/>
        <end position="51"/>
    </location>
</feature>
<dbReference type="Proteomes" id="UP000003751">
    <property type="component" value="Unassembled WGS sequence"/>
</dbReference>